<sequence length="333" mass="35658">MADEKTFRIGFIVLGLFLLALGTFLMSHDRPQVYGTFYAMGSVMVIGGVIWSMCQCYPKISFVPADSEFQGVLSPKPPGLLENGLTAEKSTQPPYVRLWEDAAYDQSLPDFSHIRMKVLGYSEDPRPLLAPERGRPQLRAGDSGEDGPRDAQARMEAAVVVHRGSDEDEGARNPTQSGPSSPAPPRGPAPLASFQEEMGMGSSEGSSPNPSPPEGEEPGPPPGEPWACRCQLDRFHDFALIDAPASEDAPPAGQWWDAALPSCGPRSPRTGEEDEASDTGAEEPEQEEEDLYYGLPDSPGDPLPDKELGFEPEAQGFDGTAPGCEPGTATSPV</sequence>
<keyword evidence="4" id="KW-1185">Reference proteome</keyword>
<gene>
    <name evidence="3" type="ORF">mPipKuh1_001574</name>
</gene>
<dbReference type="GO" id="GO:0016323">
    <property type="term" value="C:basolateral plasma membrane"/>
    <property type="evidence" value="ECO:0007669"/>
    <property type="project" value="TreeGrafter"/>
</dbReference>
<dbReference type="InterPro" id="IPR029181">
    <property type="entry name" value="Barttin"/>
</dbReference>
<dbReference type="OrthoDB" id="9944479at2759"/>
<feature type="region of interest" description="Disordered" evidence="1">
    <location>
        <begin position="124"/>
        <end position="229"/>
    </location>
</feature>
<feature type="transmembrane region" description="Helical" evidence="2">
    <location>
        <begin position="6"/>
        <end position="26"/>
    </location>
</feature>
<keyword evidence="2" id="KW-1133">Transmembrane helix</keyword>
<comment type="caution">
    <text evidence="3">The sequence shown here is derived from an EMBL/GenBank/DDBJ whole genome shotgun (WGS) entry which is preliminary data.</text>
</comment>
<evidence type="ECO:0000313" key="3">
    <source>
        <dbReference type="EMBL" id="KAF6381324.1"/>
    </source>
</evidence>
<name>A0A7J8A4J9_PIPKU</name>
<feature type="compositionally biased region" description="Acidic residues" evidence="1">
    <location>
        <begin position="272"/>
        <end position="291"/>
    </location>
</feature>
<accession>A0A7J8A4J9</accession>
<evidence type="ECO:0000256" key="2">
    <source>
        <dbReference type="SAM" id="Phobius"/>
    </source>
</evidence>
<dbReference type="GO" id="GO:0017081">
    <property type="term" value="F:chloride channel regulator activity"/>
    <property type="evidence" value="ECO:0007669"/>
    <property type="project" value="TreeGrafter"/>
</dbReference>
<feature type="compositionally biased region" description="Pro residues" evidence="1">
    <location>
        <begin position="209"/>
        <end position="224"/>
    </location>
</feature>
<protein>
    <submittedName>
        <fullName evidence="3">Barttin CLCNK type accessory subunit beta</fullName>
    </submittedName>
</protein>
<dbReference type="EMBL" id="JACAGB010000002">
    <property type="protein sequence ID" value="KAF6381324.1"/>
    <property type="molecule type" value="Genomic_DNA"/>
</dbReference>
<keyword evidence="2" id="KW-0812">Transmembrane</keyword>
<keyword evidence="2" id="KW-0472">Membrane</keyword>
<reference evidence="3 4" key="1">
    <citation type="journal article" date="2020" name="Nature">
        <title>Six reference-quality genomes reveal evolution of bat adaptations.</title>
        <authorList>
            <person name="Jebb D."/>
            <person name="Huang Z."/>
            <person name="Pippel M."/>
            <person name="Hughes G.M."/>
            <person name="Lavrichenko K."/>
            <person name="Devanna P."/>
            <person name="Winkler S."/>
            <person name="Jermiin L.S."/>
            <person name="Skirmuntt E.C."/>
            <person name="Katzourakis A."/>
            <person name="Burkitt-Gray L."/>
            <person name="Ray D.A."/>
            <person name="Sullivan K.A.M."/>
            <person name="Roscito J.G."/>
            <person name="Kirilenko B.M."/>
            <person name="Davalos L.M."/>
            <person name="Corthals A.P."/>
            <person name="Power M.L."/>
            <person name="Jones G."/>
            <person name="Ransome R.D."/>
            <person name="Dechmann D.K.N."/>
            <person name="Locatelli A.G."/>
            <person name="Puechmaille S.J."/>
            <person name="Fedrigo O."/>
            <person name="Jarvis E.D."/>
            <person name="Hiller M."/>
            <person name="Vernes S.C."/>
            <person name="Myers E.W."/>
            <person name="Teeling E.C."/>
        </authorList>
    </citation>
    <scope>NUCLEOTIDE SEQUENCE [LARGE SCALE GENOMIC DNA]</scope>
    <source>
        <strain evidence="3">MPipKuh1</strain>
        <tissue evidence="3">Flight muscle</tissue>
    </source>
</reference>
<organism evidence="3 4">
    <name type="scientific">Pipistrellus kuhlii</name>
    <name type="common">Kuhl's pipistrelle</name>
    <dbReference type="NCBI Taxonomy" id="59472"/>
    <lineage>
        <taxon>Eukaryota</taxon>
        <taxon>Metazoa</taxon>
        <taxon>Chordata</taxon>
        <taxon>Craniata</taxon>
        <taxon>Vertebrata</taxon>
        <taxon>Euteleostomi</taxon>
        <taxon>Mammalia</taxon>
        <taxon>Eutheria</taxon>
        <taxon>Laurasiatheria</taxon>
        <taxon>Chiroptera</taxon>
        <taxon>Yangochiroptera</taxon>
        <taxon>Vespertilionidae</taxon>
        <taxon>Pipistrellus</taxon>
    </lineage>
</organism>
<proteinExistence type="predicted"/>
<dbReference type="Pfam" id="PF15462">
    <property type="entry name" value="Barttin"/>
    <property type="match status" value="1"/>
</dbReference>
<dbReference type="GO" id="GO:0006821">
    <property type="term" value="P:chloride transport"/>
    <property type="evidence" value="ECO:0007669"/>
    <property type="project" value="InterPro"/>
</dbReference>
<evidence type="ECO:0000256" key="1">
    <source>
        <dbReference type="SAM" id="MobiDB-lite"/>
    </source>
</evidence>
<evidence type="ECO:0000313" key="4">
    <source>
        <dbReference type="Proteomes" id="UP000558488"/>
    </source>
</evidence>
<dbReference type="Proteomes" id="UP000558488">
    <property type="component" value="Unassembled WGS sequence"/>
</dbReference>
<feature type="region of interest" description="Disordered" evidence="1">
    <location>
        <begin position="241"/>
        <end position="333"/>
    </location>
</feature>
<dbReference type="AlphaFoldDB" id="A0A7J8A4J9"/>
<feature type="compositionally biased region" description="Low complexity" evidence="1">
    <location>
        <begin position="189"/>
        <end position="208"/>
    </location>
</feature>
<dbReference type="PANTHER" id="PTHR28399:SF1">
    <property type="entry name" value="BARTTIN"/>
    <property type="match status" value="1"/>
</dbReference>
<feature type="transmembrane region" description="Helical" evidence="2">
    <location>
        <begin position="33"/>
        <end position="53"/>
    </location>
</feature>
<dbReference type="PANTHER" id="PTHR28399">
    <property type="entry name" value="BARTTIN"/>
    <property type="match status" value="1"/>
</dbReference>